<keyword evidence="3 5" id="KW-0560">Oxidoreductase</keyword>
<evidence type="ECO:0000313" key="9">
    <source>
        <dbReference type="Proteomes" id="UP001604002"/>
    </source>
</evidence>
<dbReference type="Proteomes" id="UP001604002">
    <property type="component" value="Unassembled WGS sequence"/>
</dbReference>
<evidence type="ECO:0000259" key="7">
    <source>
        <dbReference type="Pfam" id="PF14833"/>
    </source>
</evidence>
<dbReference type="InterPro" id="IPR029154">
    <property type="entry name" value="HIBADH-like_NADP-bd"/>
</dbReference>
<dbReference type="InterPro" id="IPR013328">
    <property type="entry name" value="6PGD_dom2"/>
</dbReference>
<dbReference type="InterPro" id="IPR011548">
    <property type="entry name" value="HIBADH"/>
</dbReference>
<sequence>MRKIAFIGLGNMGFPMAANLLRAGYDVSAYDISTATVERLAASGARGAASPRDAADGAEAIITMVPNGKVVCDLYLGADGLIAALPGRPLLIDCSTIAPETARSVAAAAASAGFAMIDAPVSGGVQRAAEGTLSFMVGGSAEALAAARELLERMGGFIVHAGGNGSGQAAKICNNMLAAVTMAGTAEVLELGLRNGLDPAVLSAIMQKSSGGNFFLDRWNPWPNVMPEAPASKGYAAGFQLSLMLKDLGLALDNARAHGAAVPLGALAQSLYAIRSKEEGAGASDFSCIQTLYSRGA</sequence>
<keyword evidence="4 5" id="KW-0520">NAD</keyword>
<feature type="domain" description="3-hydroxyisobutyrate dehydrogenase-like NAD-binding" evidence="7">
    <location>
        <begin position="165"/>
        <end position="289"/>
    </location>
</feature>
<dbReference type="SUPFAM" id="SSF48179">
    <property type="entry name" value="6-phosphogluconate dehydrogenase C-terminal domain-like"/>
    <property type="match status" value="1"/>
</dbReference>
<dbReference type="EMBL" id="JBAFVH010000018">
    <property type="protein sequence ID" value="MFG1374931.1"/>
    <property type="molecule type" value="Genomic_DNA"/>
</dbReference>
<organism evidence="8 9">
    <name type="scientific">Xanthobacter oligotrophicus</name>
    <dbReference type="NCBI Taxonomy" id="2607286"/>
    <lineage>
        <taxon>Bacteria</taxon>
        <taxon>Pseudomonadati</taxon>
        <taxon>Pseudomonadota</taxon>
        <taxon>Alphaproteobacteria</taxon>
        <taxon>Hyphomicrobiales</taxon>
        <taxon>Xanthobacteraceae</taxon>
        <taxon>Xanthobacter</taxon>
    </lineage>
</organism>
<keyword evidence="9" id="KW-1185">Reference proteome</keyword>
<evidence type="ECO:0000256" key="2">
    <source>
        <dbReference type="ARBA" id="ARBA00022456"/>
    </source>
</evidence>
<gene>
    <name evidence="8" type="primary">mmsB</name>
    <name evidence="8" type="ORF">V5F32_22355</name>
</gene>
<reference evidence="8 9" key="1">
    <citation type="submission" date="2024-02" db="EMBL/GenBank/DDBJ databases">
        <title>Expansion and revision of Xanthobacter and proposal of Roseixanthobacter gen. nov.</title>
        <authorList>
            <person name="Soltysiak M.P.M."/>
            <person name="Jalihal A."/>
            <person name="Ory A."/>
            <person name="Chrisophersen C."/>
            <person name="Lee A.D."/>
            <person name="Boulton J."/>
            <person name="Springer M."/>
        </authorList>
    </citation>
    <scope>NUCLEOTIDE SEQUENCE [LARGE SCALE GENOMIC DNA]</scope>
    <source>
        <strain evidence="8 9">23A</strain>
    </source>
</reference>
<feature type="domain" description="6-phosphogluconate dehydrogenase NADP-binding" evidence="6">
    <location>
        <begin position="3"/>
        <end position="161"/>
    </location>
</feature>
<name>A0ABW7A1N5_9HYPH</name>
<dbReference type="InterPro" id="IPR008927">
    <property type="entry name" value="6-PGluconate_DH-like_C_sf"/>
</dbReference>
<protein>
    <recommendedName>
        <fullName evidence="5">3-hydroxyisobutyrate dehydrogenase</fullName>
        <shortName evidence="5">HIBADH</shortName>
        <ecNumber evidence="5">1.1.1.31</ecNumber>
    </recommendedName>
</protein>
<evidence type="ECO:0000313" key="8">
    <source>
        <dbReference type="EMBL" id="MFG1374931.1"/>
    </source>
</evidence>
<proteinExistence type="inferred from homology"/>
<dbReference type="InterPro" id="IPR006115">
    <property type="entry name" value="6PGDH_NADP-bd"/>
</dbReference>
<dbReference type="InterPro" id="IPR015815">
    <property type="entry name" value="HIBADH-related"/>
</dbReference>
<evidence type="ECO:0000256" key="1">
    <source>
        <dbReference type="ARBA" id="ARBA00009080"/>
    </source>
</evidence>
<dbReference type="RefSeq" id="WP_393994494.1">
    <property type="nucleotide sequence ID" value="NZ_JBAFVH010000018.1"/>
</dbReference>
<dbReference type="PANTHER" id="PTHR22981:SF7">
    <property type="entry name" value="3-HYDROXYISOBUTYRATE DEHYDROGENASE, MITOCHONDRIAL"/>
    <property type="match status" value="1"/>
</dbReference>
<dbReference type="Gene3D" id="1.10.1040.10">
    <property type="entry name" value="N-(1-d-carboxylethyl)-l-norvaline Dehydrogenase, domain 2"/>
    <property type="match status" value="1"/>
</dbReference>
<dbReference type="SUPFAM" id="SSF51735">
    <property type="entry name" value="NAD(P)-binding Rossmann-fold domains"/>
    <property type="match status" value="1"/>
</dbReference>
<evidence type="ECO:0000256" key="4">
    <source>
        <dbReference type="ARBA" id="ARBA00023027"/>
    </source>
</evidence>
<evidence type="ECO:0000259" key="6">
    <source>
        <dbReference type="Pfam" id="PF03446"/>
    </source>
</evidence>
<dbReference type="GO" id="GO:0008442">
    <property type="term" value="F:3-hydroxyisobutyrate dehydrogenase activity"/>
    <property type="evidence" value="ECO:0007669"/>
    <property type="project" value="UniProtKB-EC"/>
</dbReference>
<dbReference type="NCBIfam" id="TIGR01692">
    <property type="entry name" value="HIBADH"/>
    <property type="match status" value="1"/>
</dbReference>
<keyword evidence="2 5" id="KW-0101">Branched-chain amino acid catabolism</keyword>
<comment type="catalytic activity">
    <reaction evidence="5">
        <text>3-hydroxy-2-methylpropanoate + NAD(+) = 2-methyl-3-oxopropanoate + NADH + H(+)</text>
        <dbReference type="Rhea" id="RHEA:17681"/>
        <dbReference type="ChEBI" id="CHEBI:11805"/>
        <dbReference type="ChEBI" id="CHEBI:15378"/>
        <dbReference type="ChEBI" id="CHEBI:57540"/>
        <dbReference type="ChEBI" id="CHEBI:57700"/>
        <dbReference type="ChEBI" id="CHEBI:57945"/>
        <dbReference type="EC" id="1.1.1.31"/>
    </reaction>
</comment>
<comment type="caution">
    <text evidence="8">The sequence shown here is derived from an EMBL/GenBank/DDBJ whole genome shotgun (WGS) entry which is preliminary data.</text>
</comment>
<dbReference type="InterPro" id="IPR002204">
    <property type="entry name" value="3-OH-isobutyrate_DH-rel_CS"/>
</dbReference>
<dbReference type="PANTHER" id="PTHR22981">
    <property type="entry name" value="3-HYDROXYISOBUTYRATE DEHYDROGENASE-RELATED"/>
    <property type="match status" value="1"/>
</dbReference>
<dbReference type="PIRSF" id="PIRSF000103">
    <property type="entry name" value="HIBADH"/>
    <property type="match status" value="1"/>
</dbReference>
<dbReference type="Gene3D" id="3.40.50.720">
    <property type="entry name" value="NAD(P)-binding Rossmann-like Domain"/>
    <property type="match status" value="1"/>
</dbReference>
<dbReference type="InterPro" id="IPR036291">
    <property type="entry name" value="NAD(P)-bd_dom_sf"/>
</dbReference>
<dbReference type="Pfam" id="PF14833">
    <property type="entry name" value="NAD_binding_11"/>
    <property type="match status" value="1"/>
</dbReference>
<dbReference type="EC" id="1.1.1.31" evidence="5"/>
<evidence type="ECO:0000256" key="5">
    <source>
        <dbReference type="RuleBase" id="RU910714"/>
    </source>
</evidence>
<evidence type="ECO:0000256" key="3">
    <source>
        <dbReference type="ARBA" id="ARBA00023002"/>
    </source>
</evidence>
<dbReference type="Pfam" id="PF03446">
    <property type="entry name" value="NAD_binding_2"/>
    <property type="match status" value="1"/>
</dbReference>
<accession>A0ABW7A1N5</accession>
<comment type="similarity">
    <text evidence="1 5">Belongs to the HIBADH-related family.</text>
</comment>
<comment type="pathway">
    <text evidence="5">Amino-acid degradation; L-valine degradation.</text>
</comment>
<dbReference type="PROSITE" id="PS00895">
    <property type="entry name" value="3_HYDROXYISOBUT_DH"/>
    <property type="match status" value="1"/>
</dbReference>